<dbReference type="InterPro" id="IPR039360">
    <property type="entry name" value="Ras_GTPase"/>
</dbReference>
<dbReference type="InterPro" id="IPR008936">
    <property type="entry name" value="Rho_GTPase_activation_prot"/>
</dbReference>
<name>A0A6P7TLY1_9MOLL</name>
<evidence type="ECO:0000313" key="1">
    <source>
        <dbReference type="Proteomes" id="UP000515154"/>
    </source>
</evidence>
<dbReference type="GO" id="GO:0008270">
    <property type="term" value="F:zinc ion binding"/>
    <property type="evidence" value="ECO:0007669"/>
    <property type="project" value="UniProtKB-KW"/>
</dbReference>
<dbReference type="SMART" id="SM00323">
    <property type="entry name" value="RasGAP"/>
    <property type="match status" value="1"/>
</dbReference>
<evidence type="ECO:0000313" key="2">
    <source>
        <dbReference type="RefSeq" id="XP_029652949.1"/>
    </source>
</evidence>
<dbReference type="Gene3D" id="1.10.506.10">
    <property type="entry name" value="GTPase Activation - p120gap, domain 1"/>
    <property type="match status" value="1"/>
</dbReference>
<organism evidence="1 2">
    <name type="scientific">Octopus sinensis</name>
    <name type="common">East Asian common octopus</name>
    <dbReference type="NCBI Taxonomy" id="2607531"/>
    <lineage>
        <taxon>Eukaryota</taxon>
        <taxon>Metazoa</taxon>
        <taxon>Spiralia</taxon>
        <taxon>Lophotrochozoa</taxon>
        <taxon>Mollusca</taxon>
        <taxon>Cephalopoda</taxon>
        <taxon>Coleoidea</taxon>
        <taxon>Octopodiformes</taxon>
        <taxon>Octopoda</taxon>
        <taxon>Incirrata</taxon>
        <taxon>Octopodidae</taxon>
        <taxon>Octopus</taxon>
    </lineage>
</organism>
<dbReference type="Pfam" id="PF00616">
    <property type="entry name" value="RasGAP"/>
    <property type="match status" value="1"/>
</dbReference>
<dbReference type="Proteomes" id="UP000515154">
    <property type="component" value="Linkage group LG29"/>
</dbReference>
<dbReference type="GO" id="GO:0035556">
    <property type="term" value="P:intracellular signal transduction"/>
    <property type="evidence" value="ECO:0007669"/>
    <property type="project" value="InterPro"/>
</dbReference>
<keyword evidence="1" id="KW-1185">Reference proteome</keyword>
<dbReference type="AlphaFoldDB" id="A0A6P7TLY1"/>
<dbReference type="SUPFAM" id="SSF49562">
    <property type="entry name" value="C2 domain (Calcium/lipid-binding domain, CaLB)"/>
    <property type="match status" value="2"/>
</dbReference>
<dbReference type="SMART" id="SM00239">
    <property type="entry name" value="C2"/>
    <property type="match status" value="2"/>
</dbReference>
<dbReference type="PANTHER" id="PTHR10194:SF144">
    <property type="entry name" value="RASGAP-ACTIVATING-LIKE PROTEIN 1"/>
    <property type="match status" value="1"/>
</dbReference>
<dbReference type="SUPFAM" id="SSF48350">
    <property type="entry name" value="GTPase activation domain, GAP"/>
    <property type="match status" value="1"/>
</dbReference>
<dbReference type="InterPro" id="IPR001936">
    <property type="entry name" value="RasGAP_dom"/>
</dbReference>
<gene>
    <name evidence="2" type="primary">LOC115226105</name>
</gene>
<dbReference type="InterPro" id="IPR001562">
    <property type="entry name" value="Znf_Btk_motif"/>
</dbReference>
<dbReference type="Pfam" id="PF00168">
    <property type="entry name" value="C2"/>
    <property type="match status" value="2"/>
</dbReference>
<dbReference type="PROSITE" id="PS51113">
    <property type="entry name" value="ZF_BTK"/>
    <property type="match status" value="1"/>
</dbReference>
<reference evidence="2" key="1">
    <citation type="submission" date="2025-08" db="UniProtKB">
        <authorList>
            <consortium name="RefSeq"/>
        </authorList>
    </citation>
    <scope>IDENTIFICATION</scope>
</reference>
<dbReference type="PANTHER" id="PTHR10194">
    <property type="entry name" value="RAS GTPASE-ACTIVATING PROTEINS"/>
    <property type="match status" value="1"/>
</dbReference>
<dbReference type="SUPFAM" id="SSF50729">
    <property type="entry name" value="PH domain-like"/>
    <property type="match status" value="1"/>
</dbReference>
<dbReference type="Gene3D" id="2.60.40.150">
    <property type="entry name" value="C2 domain"/>
    <property type="match status" value="2"/>
</dbReference>
<dbReference type="RefSeq" id="XP_029652949.1">
    <property type="nucleotide sequence ID" value="XM_029797089.2"/>
</dbReference>
<dbReference type="Pfam" id="PF00779">
    <property type="entry name" value="BTK"/>
    <property type="match status" value="1"/>
</dbReference>
<dbReference type="Gene3D" id="2.30.29.30">
    <property type="entry name" value="Pleckstrin-homology domain (PH domain)/Phosphotyrosine-binding domain (PTB)"/>
    <property type="match status" value="1"/>
</dbReference>
<dbReference type="InterPro" id="IPR000008">
    <property type="entry name" value="C2_dom"/>
</dbReference>
<accession>A0A6P7TLY1</accession>
<dbReference type="InterPro" id="IPR035892">
    <property type="entry name" value="C2_domain_sf"/>
</dbReference>
<protein>
    <submittedName>
        <fullName evidence="2">RasGAP-activating-like protein 1 isoform X1</fullName>
    </submittedName>
</protein>
<sequence length="823" mass="94804">MAVRHSILYVRIGEAKELPPKDLSGVSDPYCVIKIDNEPIARTATVYKTLCPFWGEEYKMHLHSDFYDLNLYVYDEDRLGEDDIIGKVTLSRDAIATGRKATEMWLPLTKVNKAAEIQGEILIEIEKIRDVVRQENTLRVTVMEARDLAPKDMFGSSDPFVTVSFLEQSKTTSTQKKTRFPSWYETFEFNMPLSCPPKTVIEVKLWDWDRVSSNDFLGEVNINFRNLPDGCKVKKWYRLMPRPPHMENRSAGGDPMFPKPAPNRGSVRIKVHLIQETVLPTYSYGTLRHILTDSVLPKGTEAPDLSAVHLLEEISRLDLNEMSNCLVRLYLNEGLITEYLTAITAEEVKNTSDPNTLFRGNSLATKSMDHFMKVVGLHYLQETMGHVIDQVYGDRRIVELDPTRVDSIKRRHWSSIKESNGHVLEHSKTAVTCYITNIMEAILNSHSKCPILMRLVFKHLKEQVQNKWPTGNEENMDYAYHAVSGFLFLRFFVPAILSPKLFLLQEHHPDRKVSRTLTLLAKVTQTIGNLSEPVGKEQWLQPLHDFVREKIDDVRTFIDTLTDISTDNTLRYFPNRQPFYSGVILKEGYLHKCRYSSKKLLNRLSFSFSFKPQYFWLTYKELRYSPLPESKVQSVKLTDQICAVERLDYSAFGKDNIGQLISQTPDNELEILYFQAKDINDLYSWLSAIRKTFSANKQQLKTYHPGIYRRNRWSCCHRIDTDAVGCSPTHNKVTLQEWMDPIDCDMEAQTVCSQLIARQTQLQHIIQDTEEKAPQVGKQASNRQGAGPAPRKLNKNMAKQLLEISEQLHLMQQAIDEPSKDPK</sequence>
<dbReference type="PROSITE" id="PS50018">
    <property type="entry name" value="RAS_GTPASE_ACTIV_2"/>
    <property type="match status" value="1"/>
</dbReference>
<dbReference type="SMART" id="SM00107">
    <property type="entry name" value="BTK"/>
    <property type="match status" value="1"/>
</dbReference>
<dbReference type="InterPro" id="IPR011993">
    <property type="entry name" value="PH-like_dom_sf"/>
</dbReference>
<proteinExistence type="predicted"/>
<dbReference type="PROSITE" id="PS50004">
    <property type="entry name" value="C2"/>
    <property type="match status" value="2"/>
</dbReference>
<dbReference type="KEGG" id="osn:115226105"/>
<dbReference type="GO" id="GO:0005096">
    <property type="term" value="F:GTPase activator activity"/>
    <property type="evidence" value="ECO:0007669"/>
    <property type="project" value="UniProtKB-KW"/>
</dbReference>